<feature type="region of interest" description="Disordered" evidence="1">
    <location>
        <begin position="286"/>
        <end position="337"/>
    </location>
</feature>
<evidence type="ECO:0000313" key="3">
    <source>
        <dbReference type="Proteomes" id="UP000559256"/>
    </source>
</evidence>
<dbReference type="EMBL" id="JAACJM010000103">
    <property type="protein sequence ID" value="KAF5346285.1"/>
    <property type="molecule type" value="Genomic_DNA"/>
</dbReference>
<evidence type="ECO:0000313" key="2">
    <source>
        <dbReference type="EMBL" id="KAF5346285.1"/>
    </source>
</evidence>
<evidence type="ECO:0000256" key="1">
    <source>
        <dbReference type="SAM" id="MobiDB-lite"/>
    </source>
</evidence>
<protein>
    <submittedName>
        <fullName evidence="2">Uncharacterized protein</fullName>
    </submittedName>
</protein>
<feature type="region of interest" description="Disordered" evidence="1">
    <location>
        <begin position="201"/>
        <end position="227"/>
    </location>
</feature>
<proteinExistence type="predicted"/>
<reference evidence="2 3" key="1">
    <citation type="journal article" date="2020" name="ISME J.">
        <title>Uncovering the hidden diversity of litter-decomposition mechanisms in mushroom-forming fungi.</title>
        <authorList>
            <person name="Floudas D."/>
            <person name="Bentzer J."/>
            <person name="Ahren D."/>
            <person name="Johansson T."/>
            <person name="Persson P."/>
            <person name="Tunlid A."/>
        </authorList>
    </citation>
    <scope>NUCLEOTIDE SEQUENCE [LARGE SCALE GENOMIC DNA]</scope>
    <source>
        <strain evidence="2 3">CBS 291.85</strain>
    </source>
</reference>
<name>A0A8H5FQW3_9AGAR</name>
<gene>
    <name evidence="2" type="ORF">D9758_011491</name>
</gene>
<keyword evidence="3" id="KW-1185">Reference proteome</keyword>
<organism evidence="2 3">
    <name type="scientific">Tetrapyrgos nigripes</name>
    <dbReference type="NCBI Taxonomy" id="182062"/>
    <lineage>
        <taxon>Eukaryota</taxon>
        <taxon>Fungi</taxon>
        <taxon>Dikarya</taxon>
        <taxon>Basidiomycota</taxon>
        <taxon>Agaricomycotina</taxon>
        <taxon>Agaricomycetes</taxon>
        <taxon>Agaricomycetidae</taxon>
        <taxon>Agaricales</taxon>
        <taxon>Marasmiineae</taxon>
        <taxon>Marasmiaceae</taxon>
        <taxon>Tetrapyrgos</taxon>
    </lineage>
</organism>
<accession>A0A8H5FQW3</accession>
<dbReference type="AlphaFoldDB" id="A0A8H5FQW3"/>
<feature type="compositionally biased region" description="Low complexity" evidence="1">
    <location>
        <begin position="302"/>
        <end position="315"/>
    </location>
</feature>
<sequence>MSAPPSQTSALPDPSHFVDALCANLLLTQAQNSDLQGAVQIGQSVDRPSLLLHLVTQANILHLQNMVDKLIAQDVSTASVLEDFKSKVSENWAPTEDDKTTTLKVIKEVLTDPHSASFTKAAEEIFAKLDQHKNSNKLSHMFKTQKCHQIFLRYIRDTTNNTKGQLQRKIKSSLGVSFSEAHEPKFISRVVLWRRYAREADKSADNMHPPKRTSSGTEIEPEPLQKKSSESFWRGFDNWLEDCCTENGSDFDSEPWQRYYEETMRLNEQESAASITAPVPQPLASMFHGLSIPPTQGSQLDSPSSPFTFSSSSPSQRENSHPISRLPSRAHHDPPVPQLDLLSSSSILFSSPTPLQRGHSRPVSTVPLPVLHQPAAHHRTPSLGTSSSLVLPYNDRFYSSALSPLPSRTSTTLYSYPATPQHFTQEDTAGFVTSSWYTPDNDTDGASGSSPFIQWSCENARSFDESAASRSRAEHRISRPW</sequence>
<comment type="caution">
    <text evidence="2">The sequence shown here is derived from an EMBL/GenBank/DDBJ whole genome shotgun (WGS) entry which is preliminary data.</text>
</comment>
<dbReference type="Proteomes" id="UP000559256">
    <property type="component" value="Unassembled WGS sequence"/>
</dbReference>